<dbReference type="InterPro" id="IPR040690">
    <property type="entry name" value="FtsX_ECD"/>
</dbReference>
<dbReference type="Pfam" id="PF18075">
    <property type="entry name" value="FtsX_ECD"/>
    <property type="match status" value="1"/>
</dbReference>
<evidence type="ECO:0000256" key="11">
    <source>
        <dbReference type="SAM" id="Phobius"/>
    </source>
</evidence>
<dbReference type="InterPro" id="IPR058204">
    <property type="entry name" value="FtsX_firmicutes-type"/>
</dbReference>
<evidence type="ECO:0000256" key="6">
    <source>
        <dbReference type="ARBA" id="ARBA00022692"/>
    </source>
</evidence>
<proteinExistence type="inferred from homology"/>
<evidence type="ECO:0000256" key="3">
    <source>
        <dbReference type="ARBA" id="ARBA00021907"/>
    </source>
</evidence>
<evidence type="ECO:0000256" key="5">
    <source>
        <dbReference type="ARBA" id="ARBA00022618"/>
    </source>
</evidence>
<evidence type="ECO:0000256" key="7">
    <source>
        <dbReference type="ARBA" id="ARBA00022989"/>
    </source>
</evidence>
<feature type="domain" description="FtsX extracellular" evidence="13">
    <location>
        <begin position="62"/>
        <end position="148"/>
    </location>
</feature>
<dbReference type="GO" id="GO:0005886">
    <property type="term" value="C:plasma membrane"/>
    <property type="evidence" value="ECO:0007669"/>
    <property type="project" value="UniProtKB-SubCell"/>
</dbReference>
<evidence type="ECO:0000259" key="12">
    <source>
        <dbReference type="Pfam" id="PF02687"/>
    </source>
</evidence>
<dbReference type="InterPro" id="IPR004513">
    <property type="entry name" value="FtsX"/>
</dbReference>
<dbReference type="RefSeq" id="WP_198524852.1">
    <property type="nucleotide sequence ID" value="NZ_JAQIFT010000046.1"/>
</dbReference>
<dbReference type="PIRSF" id="PIRSF003097">
    <property type="entry name" value="FtsX"/>
    <property type="match status" value="1"/>
</dbReference>
<reference evidence="14" key="1">
    <citation type="journal article" date="2023" name="Int. J. Syst. Evol. Microbiol.">
        <title>&lt;i&gt;Holtiella tumoricola&lt;/i&gt; gen. nov. sp. nov., isolated from a human clinical sample.</title>
        <authorList>
            <person name="Allen-Vercoe E."/>
            <person name="Daigneault M.C."/>
            <person name="Vancuren S.J."/>
            <person name="Cochrane K."/>
            <person name="O'Neal L.L."/>
            <person name="Sankaranarayanan K."/>
            <person name="Lawson P.A."/>
        </authorList>
    </citation>
    <scope>NUCLEOTIDE SEQUENCE</scope>
    <source>
        <strain evidence="14">CC70A</strain>
    </source>
</reference>
<evidence type="ECO:0000256" key="4">
    <source>
        <dbReference type="ARBA" id="ARBA00022475"/>
    </source>
</evidence>
<protein>
    <recommendedName>
        <fullName evidence="3 10">Cell division protein FtsX</fullName>
    </recommendedName>
</protein>
<keyword evidence="4 10" id="KW-1003">Cell membrane</keyword>
<feature type="transmembrane region" description="Helical" evidence="11">
    <location>
        <begin position="170"/>
        <end position="193"/>
    </location>
</feature>
<dbReference type="PANTHER" id="PTHR47755:SF1">
    <property type="entry name" value="CELL DIVISION PROTEIN FTSX"/>
    <property type="match status" value="1"/>
</dbReference>
<dbReference type="NCBIfam" id="NF038347">
    <property type="entry name" value="FtsX_Gpos"/>
    <property type="match status" value="1"/>
</dbReference>
<evidence type="ECO:0000256" key="2">
    <source>
        <dbReference type="ARBA" id="ARBA00007379"/>
    </source>
</evidence>
<organism evidence="14 15">
    <name type="scientific">Holtiella tumoricola</name>
    <dbReference type="NCBI Taxonomy" id="3018743"/>
    <lineage>
        <taxon>Bacteria</taxon>
        <taxon>Bacillati</taxon>
        <taxon>Bacillota</taxon>
        <taxon>Clostridia</taxon>
        <taxon>Lachnospirales</taxon>
        <taxon>Cellulosilyticaceae</taxon>
        <taxon>Holtiella</taxon>
    </lineage>
</organism>
<dbReference type="Pfam" id="PF02687">
    <property type="entry name" value="FtsX"/>
    <property type="match status" value="1"/>
</dbReference>
<evidence type="ECO:0000256" key="10">
    <source>
        <dbReference type="PIRNR" id="PIRNR003097"/>
    </source>
</evidence>
<dbReference type="InterPro" id="IPR003838">
    <property type="entry name" value="ABC3_permease_C"/>
</dbReference>
<keyword evidence="6 11" id="KW-0812">Transmembrane</keyword>
<feature type="transmembrane region" description="Helical" evidence="11">
    <location>
        <begin position="214"/>
        <end position="238"/>
    </location>
</feature>
<keyword evidence="8 10" id="KW-0472">Membrane</keyword>
<dbReference type="EMBL" id="JAQIFT010000046">
    <property type="protein sequence ID" value="MDA3732240.1"/>
    <property type="molecule type" value="Genomic_DNA"/>
</dbReference>
<evidence type="ECO:0000313" key="14">
    <source>
        <dbReference type="EMBL" id="MDA3732240.1"/>
    </source>
</evidence>
<dbReference type="AlphaFoldDB" id="A0AA42DNQ6"/>
<comment type="function">
    <text evidence="10">Part of the ABC transporter FtsEX involved in asymmetric cellular division facilitating the initiation of sporulation.</text>
</comment>
<name>A0AA42DNQ6_9FIRM</name>
<evidence type="ECO:0000256" key="9">
    <source>
        <dbReference type="ARBA" id="ARBA00023306"/>
    </source>
</evidence>
<gene>
    <name evidence="14" type="primary">ftsX</name>
    <name evidence="14" type="ORF">PBV87_12165</name>
</gene>
<accession>A0AA42DNQ6</accession>
<evidence type="ECO:0000256" key="1">
    <source>
        <dbReference type="ARBA" id="ARBA00004651"/>
    </source>
</evidence>
<dbReference type="PANTHER" id="PTHR47755">
    <property type="entry name" value="CELL DIVISION PROTEIN FTSX"/>
    <property type="match status" value="1"/>
</dbReference>
<keyword evidence="5 10" id="KW-0132">Cell division</keyword>
<dbReference type="Proteomes" id="UP001169242">
    <property type="component" value="Unassembled WGS sequence"/>
</dbReference>
<dbReference type="GO" id="GO:0051301">
    <property type="term" value="P:cell division"/>
    <property type="evidence" value="ECO:0007669"/>
    <property type="project" value="UniProtKB-KW"/>
</dbReference>
<keyword evidence="9 10" id="KW-0131">Cell cycle</keyword>
<comment type="similarity">
    <text evidence="2 10">Belongs to the ABC-4 integral membrane protein family. FtsX subfamily.</text>
</comment>
<dbReference type="Gene3D" id="3.30.70.3040">
    <property type="match status" value="1"/>
</dbReference>
<feature type="domain" description="ABC3 transporter permease C-terminal" evidence="12">
    <location>
        <begin position="174"/>
        <end position="292"/>
    </location>
</feature>
<comment type="caution">
    <text evidence="14">The sequence shown here is derived from an EMBL/GenBank/DDBJ whole genome shotgun (WGS) entry which is preliminary data.</text>
</comment>
<evidence type="ECO:0000313" key="15">
    <source>
        <dbReference type="Proteomes" id="UP001169242"/>
    </source>
</evidence>
<sequence length="298" mass="33414">MMKWSTVKYLCKEGILGLWKNRLMALASAGTIILCLLILGMSYSIAKNIESVLHQVETQIGISAYLRENIEPTRITEIENKIKNTDYVLEVEYISKEDALQKFASSQEDDTLFEQFKNDNPLPASFEIKVEAMQYQEEVVKKLQNIPELQVEYFKNESIIFMSINHSVQLISSILIGCLIVIALLLITNTIKLTVYVRRKEINIMKYLGATDTFIRLPFVIEGILIGIIGCIVPTWVIKEGYVVFLDLIGDALGNFMGGMQLVPIAEIMQGLIPMFGLIGIGIGVLGSAIAIHKHLKV</sequence>
<keyword evidence="7 11" id="KW-1133">Transmembrane helix</keyword>
<feature type="transmembrane region" description="Helical" evidence="11">
    <location>
        <begin position="272"/>
        <end position="292"/>
    </location>
</feature>
<keyword evidence="15" id="KW-1185">Reference proteome</keyword>
<comment type="subcellular location">
    <subcellularLocation>
        <location evidence="1">Cell membrane</location>
        <topology evidence="1">Multi-pass membrane protein</topology>
    </subcellularLocation>
</comment>
<evidence type="ECO:0000256" key="8">
    <source>
        <dbReference type="ARBA" id="ARBA00023136"/>
    </source>
</evidence>
<evidence type="ECO:0000259" key="13">
    <source>
        <dbReference type="Pfam" id="PF18075"/>
    </source>
</evidence>